<evidence type="ECO:0000256" key="2">
    <source>
        <dbReference type="ARBA" id="ARBA00009759"/>
    </source>
</evidence>
<evidence type="ECO:0000256" key="4">
    <source>
        <dbReference type="ARBA" id="ARBA00022671"/>
    </source>
</evidence>
<dbReference type="InterPro" id="IPR050725">
    <property type="entry name" value="CysQ/Inositol_MonoPase"/>
</dbReference>
<evidence type="ECO:0000256" key="1">
    <source>
        <dbReference type="ARBA" id="ARBA00001946"/>
    </source>
</evidence>
<evidence type="ECO:0000256" key="17">
    <source>
        <dbReference type="ARBA" id="ARBA00044554"/>
    </source>
</evidence>
<keyword evidence="5 18" id="KW-0479">Metal-binding</keyword>
<protein>
    <recommendedName>
        <fullName evidence="8">3'(2'),5'-bisphosphate nucleotidase 1</fullName>
        <ecNumber evidence="15">3.1.3.57</ecNumber>
        <ecNumber evidence="3">3.1.3.7</ecNumber>
    </recommendedName>
    <alternativeName>
        <fullName evidence="16">3'-phosphoadenosine 5'-phosphate phosphatase</fullName>
    </alternativeName>
    <alternativeName>
        <fullName evidence="9">Bisphosphate 3'-nucleotidase 1</fullName>
    </alternativeName>
    <alternativeName>
        <fullName evidence="17">Inositol-polyphosphate 1-phosphatase</fullName>
    </alternativeName>
</protein>
<comment type="caution">
    <text evidence="19">The sequence shown here is derived from an EMBL/GenBank/DDBJ whole genome shotgun (WGS) entry which is preliminary data.</text>
</comment>
<dbReference type="Pfam" id="PF00459">
    <property type="entry name" value="Inositol_P"/>
    <property type="match status" value="1"/>
</dbReference>
<evidence type="ECO:0000256" key="15">
    <source>
        <dbReference type="ARBA" id="ARBA00044519"/>
    </source>
</evidence>
<dbReference type="FunFam" id="3.30.540.10:FF:000023">
    <property type="entry name" value="Protein CBR-TAG-231"/>
    <property type="match status" value="1"/>
</dbReference>
<feature type="binding site" evidence="18">
    <location>
        <position position="246"/>
    </location>
    <ligand>
        <name>Mg(2+)</name>
        <dbReference type="ChEBI" id="CHEBI:18420"/>
        <label>1</label>
        <note>catalytic</note>
    </ligand>
</feature>
<reference evidence="19" key="1">
    <citation type="submission" date="2021-03" db="EMBL/GenBank/DDBJ databases">
        <title>Chromosome level genome of the anhydrobiotic midge Polypedilum vanderplanki.</title>
        <authorList>
            <person name="Yoshida Y."/>
            <person name="Kikawada T."/>
            <person name="Gusev O."/>
        </authorList>
    </citation>
    <scope>NUCLEOTIDE SEQUENCE</scope>
    <source>
        <strain evidence="19">NIAS01</strain>
        <tissue evidence="19">Whole body or cell culture</tissue>
    </source>
</reference>
<dbReference type="EC" id="3.1.3.57" evidence="15"/>
<comment type="catalytic activity">
    <reaction evidence="13">
        <text>adenosine 3',5'-bisphosphate + H2O = AMP + phosphate</text>
        <dbReference type="Rhea" id="RHEA:10040"/>
        <dbReference type="ChEBI" id="CHEBI:15377"/>
        <dbReference type="ChEBI" id="CHEBI:43474"/>
        <dbReference type="ChEBI" id="CHEBI:58343"/>
        <dbReference type="ChEBI" id="CHEBI:456215"/>
        <dbReference type="EC" id="3.1.3.7"/>
    </reaction>
    <physiologicalReaction direction="left-to-right" evidence="13">
        <dbReference type="Rhea" id="RHEA:10041"/>
    </physiologicalReaction>
</comment>
<evidence type="ECO:0000256" key="6">
    <source>
        <dbReference type="ARBA" id="ARBA00022801"/>
    </source>
</evidence>
<dbReference type="EMBL" id="JADBJN010000001">
    <property type="protein sequence ID" value="KAG5683269.1"/>
    <property type="molecule type" value="Genomic_DNA"/>
</dbReference>
<evidence type="ECO:0000256" key="9">
    <source>
        <dbReference type="ARBA" id="ARBA00041815"/>
    </source>
</evidence>
<evidence type="ECO:0000256" key="13">
    <source>
        <dbReference type="ARBA" id="ARBA00044479"/>
    </source>
</evidence>
<dbReference type="AlphaFoldDB" id="A0A9J6CMS6"/>
<dbReference type="GO" id="GO:0004441">
    <property type="term" value="F:inositol-1,4-bisphosphate 1-phosphatase activity"/>
    <property type="evidence" value="ECO:0007669"/>
    <property type="project" value="UniProtKB-EC"/>
</dbReference>
<dbReference type="GO" id="GO:0046872">
    <property type="term" value="F:metal ion binding"/>
    <property type="evidence" value="ECO:0007669"/>
    <property type="project" value="UniProtKB-KW"/>
</dbReference>
<feature type="binding site" evidence="18">
    <location>
        <position position="73"/>
    </location>
    <ligand>
        <name>Mg(2+)</name>
        <dbReference type="ChEBI" id="CHEBI:18420"/>
        <label>1</label>
        <note>catalytic</note>
    </ligand>
</feature>
<keyword evidence="4" id="KW-0452">Lithium</keyword>
<evidence type="ECO:0000256" key="16">
    <source>
        <dbReference type="ARBA" id="ARBA00044544"/>
    </source>
</evidence>
<evidence type="ECO:0000313" key="20">
    <source>
        <dbReference type="Proteomes" id="UP001107558"/>
    </source>
</evidence>
<dbReference type="PANTHER" id="PTHR43028:SF5">
    <property type="entry name" value="3'(2'),5'-BISPHOSPHATE NUCLEOTIDASE 1"/>
    <property type="match status" value="1"/>
</dbReference>
<comment type="catalytic activity">
    <reaction evidence="12">
        <text>1D-myo-inositol 1,4-bisphosphate + H2O = 1D-myo-inositol 4-phosphate + phosphate</text>
        <dbReference type="Rhea" id="RHEA:15553"/>
        <dbReference type="ChEBI" id="CHEBI:15377"/>
        <dbReference type="ChEBI" id="CHEBI:43474"/>
        <dbReference type="ChEBI" id="CHEBI:58282"/>
        <dbReference type="ChEBI" id="CHEBI:58469"/>
        <dbReference type="EC" id="3.1.3.57"/>
    </reaction>
    <physiologicalReaction direction="left-to-right" evidence="12">
        <dbReference type="Rhea" id="RHEA:15554"/>
    </physiologicalReaction>
</comment>
<dbReference type="InterPro" id="IPR000760">
    <property type="entry name" value="Inositol_monophosphatase-like"/>
</dbReference>
<dbReference type="SUPFAM" id="SSF56655">
    <property type="entry name" value="Carbohydrate phosphatase"/>
    <property type="match status" value="1"/>
</dbReference>
<organism evidence="19 20">
    <name type="scientific">Polypedilum vanderplanki</name>
    <name type="common">Sleeping chironomid midge</name>
    <dbReference type="NCBI Taxonomy" id="319348"/>
    <lineage>
        <taxon>Eukaryota</taxon>
        <taxon>Metazoa</taxon>
        <taxon>Ecdysozoa</taxon>
        <taxon>Arthropoda</taxon>
        <taxon>Hexapoda</taxon>
        <taxon>Insecta</taxon>
        <taxon>Pterygota</taxon>
        <taxon>Neoptera</taxon>
        <taxon>Endopterygota</taxon>
        <taxon>Diptera</taxon>
        <taxon>Nematocera</taxon>
        <taxon>Chironomoidea</taxon>
        <taxon>Chironomidae</taxon>
        <taxon>Chironominae</taxon>
        <taxon>Polypedilum</taxon>
        <taxon>Polypedilum</taxon>
    </lineage>
</organism>
<feature type="binding site" evidence="18">
    <location>
        <position position="120"/>
    </location>
    <ligand>
        <name>Mg(2+)</name>
        <dbReference type="ChEBI" id="CHEBI:18420"/>
        <label>1</label>
        <note>catalytic</note>
    </ligand>
</feature>
<dbReference type="EC" id="3.1.3.7" evidence="3"/>
<feature type="binding site" evidence="18">
    <location>
        <position position="121"/>
    </location>
    <ligand>
        <name>Mg(2+)</name>
        <dbReference type="ChEBI" id="CHEBI:18420"/>
        <label>1</label>
        <note>catalytic</note>
    </ligand>
</feature>
<feature type="binding site" evidence="18">
    <location>
        <position position="118"/>
    </location>
    <ligand>
        <name>Mg(2+)</name>
        <dbReference type="ChEBI" id="CHEBI:18420"/>
        <label>1</label>
        <note>catalytic</note>
    </ligand>
</feature>
<dbReference type="CDD" id="cd01640">
    <property type="entry name" value="IPPase"/>
    <property type="match status" value="1"/>
</dbReference>
<dbReference type="Proteomes" id="UP001107558">
    <property type="component" value="Chromosome 1"/>
</dbReference>
<dbReference type="FunFam" id="3.40.190.80:FF:000006">
    <property type="entry name" value="Bisphosphate nucleotidase 1"/>
    <property type="match status" value="1"/>
</dbReference>
<accession>A0A9J6CMS6</accession>
<name>A0A9J6CMS6_POLVA</name>
<comment type="cofactor">
    <cofactor evidence="1 18">
        <name>Mg(2+)</name>
        <dbReference type="ChEBI" id="CHEBI:18420"/>
    </cofactor>
</comment>
<evidence type="ECO:0000256" key="5">
    <source>
        <dbReference type="ARBA" id="ARBA00022723"/>
    </source>
</evidence>
<comment type="catalytic activity">
    <reaction evidence="14">
        <text>3'-phosphoadenylyl sulfate + H2O = adenosine 5'-phosphosulfate + phosphate</text>
        <dbReference type="Rhea" id="RHEA:77639"/>
        <dbReference type="ChEBI" id="CHEBI:15377"/>
        <dbReference type="ChEBI" id="CHEBI:43474"/>
        <dbReference type="ChEBI" id="CHEBI:58243"/>
        <dbReference type="ChEBI" id="CHEBI:58339"/>
        <dbReference type="EC" id="3.1.3.7"/>
    </reaction>
    <physiologicalReaction direction="left-to-right" evidence="14">
        <dbReference type="Rhea" id="RHEA:77640"/>
    </physiologicalReaction>
</comment>
<evidence type="ECO:0000256" key="10">
    <source>
        <dbReference type="ARBA" id="ARBA00044465"/>
    </source>
</evidence>
<keyword evidence="6" id="KW-0378">Hydrolase</keyword>
<sequence length="311" mass="34326">MTTPLIMRVMASGLSIAEKAGEVIREIMLKGDLNVVDKGQKNYDPQTEADRKCQQMIIGSLSNHFKNLRIIGEEGEEDVSKIPKDLIVEQFDTKFLEQYKCPEAFTDIAENDLVVWIDPLDGTNEFVEGLIENVTVLIGIAYREASIGGIIHQPFFKCSTTNKMGRTIWGLKELGTGGYVRKSPPENKFIVTTTRSHSNEIVKATIEAIKADQVLRVGGCGFKVLQLLEGKAHCYVFASPGCKKWDTCACEAILEQDGGTLTDINGKHYNYGPNVEYPNKQGVLATAKGIDHDALIEKIPQSTKDSLGTKK</sequence>
<comment type="catalytic activity">
    <reaction evidence="11">
        <text>adenosine 2',5'-bisphosphate + H2O = AMP + phosphate</text>
        <dbReference type="Rhea" id="RHEA:77643"/>
        <dbReference type="ChEBI" id="CHEBI:15377"/>
        <dbReference type="ChEBI" id="CHEBI:43474"/>
        <dbReference type="ChEBI" id="CHEBI:194156"/>
        <dbReference type="ChEBI" id="CHEBI:456215"/>
        <dbReference type="EC" id="3.1.3.7"/>
    </reaction>
    <physiologicalReaction direction="left-to-right" evidence="11">
        <dbReference type="Rhea" id="RHEA:77644"/>
    </physiologicalReaction>
</comment>
<evidence type="ECO:0000256" key="14">
    <source>
        <dbReference type="ARBA" id="ARBA00044484"/>
    </source>
</evidence>
<comment type="similarity">
    <text evidence="2">Belongs to the inositol monophosphatase superfamily.</text>
</comment>
<keyword evidence="20" id="KW-1185">Reference proteome</keyword>
<evidence type="ECO:0000256" key="11">
    <source>
        <dbReference type="ARBA" id="ARBA00044466"/>
    </source>
</evidence>
<evidence type="ECO:0000256" key="3">
    <source>
        <dbReference type="ARBA" id="ARBA00012633"/>
    </source>
</evidence>
<proteinExistence type="inferred from homology"/>
<dbReference type="GO" id="GO:0008441">
    <property type="term" value="F:3'(2'),5'-bisphosphate nucleotidase activity"/>
    <property type="evidence" value="ECO:0007669"/>
    <property type="project" value="UniProtKB-EC"/>
</dbReference>
<dbReference type="Gene3D" id="3.40.190.80">
    <property type="match status" value="1"/>
</dbReference>
<dbReference type="OrthoDB" id="411145at2759"/>
<evidence type="ECO:0000256" key="12">
    <source>
        <dbReference type="ARBA" id="ARBA00044478"/>
    </source>
</evidence>
<evidence type="ECO:0000256" key="8">
    <source>
        <dbReference type="ARBA" id="ARBA00040342"/>
    </source>
</evidence>
<evidence type="ECO:0000256" key="18">
    <source>
        <dbReference type="PIRSR" id="PIRSR600760-2"/>
    </source>
</evidence>
<evidence type="ECO:0000256" key="7">
    <source>
        <dbReference type="ARBA" id="ARBA00022842"/>
    </source>
</evidence>
<keyword evidence="7 18" id="KW-0460">Magnesium</keyword>
<gene>
    <name evidence="19" type="ORF">PVAND_012559</name>
</gene>
<comment type="catalytic activity">
    <reaction evidence="10">
        <text>1D-myo-inositol 1,3,4-trisphosphate + H2O = 1D-myo-inositol 3,4-bisphosphate + phosphate</text>
        <dbReference type="Rhea" id="RHEA:70319"/>
        <dbReference type="ChEBI" id="CHEBI:15377"/>
        <dbReference type="ChEBI" id="CHEBI:43474"/>
        <dbReference type="ChEBI" id="CHEBI:58414"/>
        <dbReference type="ChEBI" id="CHEBI:83241"/>
    </reaction>
    <physiologicalReaction direction="left-to-right" evidence="10">
        <dbReference type="Rhea" id="RHEA:70320"/>
    </physiologicalReaction>
</comment>
<evidence type="ECO:0000313" key="19">
    <source>
        <dbReference type="EMBL" id="KAG5683269.1"/>
    </source>
</evidence>
<dbReference type="Gene3D" id="3.30.540.10">
    <property type="entry name" value="Fructose-1,6-Bisphosphatase, subunit A, domain 1"/>
    <property type="match status" value="1"/>
</dbReference>
<dbReference type="PANTHER" id="PTHR43028">
    <property type="entry name" value="3'(2'),5'-BISPHOSPHATE NUCLEOTIDASE 1"/>
    <property type="match status" value="1"/>
</dbReference>